<protein>
    <recommendedName>
        <fullName evidence="3">Apea-like HEPN domain-containing protein</fullName>
    </recommendedName>
</protein>
<dbReference type="RefSeq" id="WP_200268344.1">
    <property type="nucleotide sequence ID" value="NZ_JAENHN010000027.1"/>
</dbReference>
<name>A0ABS1EN35_9CLOT</name>
<evidence type="ECO:0000313" key="2">
    <source>
        <dbReference type="Proteomes" id="UP000596739"/>
    </source>
</evidence>
<evidence type="ECO:0000313" key="1">
    <source>
        <dbReference type="EMBL" id="MBK1810780.1"/>
    </source>
</evidence>
<comment type="caution">
    <text evidence="1">The sequence shown here is derived from an EMBL/GenBank/DDBJ whole genome shotgun (WGS) entry which is preliminary data.</text>
</comment>
<reference evidence="2" key="1">
    <citation type="submission" date="2021-01" db="EMBL/GenBank/DDBJ databases">
        <title>Genome public.</title>
        <authorList>
            <person name="Liu C."/>
            <person name="Sun Q."/>
        </authorList>
    </citation>
    <scope>NUCLEOTIDE SEQUENCE [LARGE SCALE GENOMIC DNA]</scope>
    <source>
        <strain evidence="2">YIM B02505</strain>
    </source>
</reference>
<organism evidence="1 2">
    <name type="scientific">Clostridium yunnanense</name>
    <dbReference type="NCBI Taxonomy" id="2800325"/>
    <lineage>
        <taxon>Bacteria</taxon>
        <taxon>Bacillati</taxon>
        <taxon>Bacillota</taxon>
        <taxon>Clostridia</taxon>
        <taxon>Eubacteriales</taxon>
        <taxon>Clostridiaceae</taxon>
        <taxon>Clostridium</taxon>
    </lineage>
</organism>
<sequence>MEYMGEIFISPRYKKEDFINLNLTMTSNQEDWIKAIDIFEDRIRGRYLNIIDRIIGDGFLMIDGFAVMALNCLLIETLLQFKNGWDETRKSNSYEYSRFLMEEFPHIFTSNNLARKFYGDIRCGILHSAQTKNGSQLTINKGYVAEFIYTNMRTSISVDVVGVSMVIKDYFLRYVEKIKQSNNGYERHCFLEKMKFLCKH</sequence>
<proteinExistence type="predicted"/>
<evidence type="ECO:0008006" key="3">
    <source>
        <dbReference type="Google" id="ProtNLM"/>
    </source>
</evidence>
<dbReference type="Proteomes" id="UP000596739">
    <property type="component" value="Unassembled WGS sequence"/>
</dbReference>
<dbReference type="EMBL" id="JAENHN010000027">
    <property type="protein sequence ID" value="MBK1810780.1"/>
    <property type="molecule type" value="Genomic_DNA"/>
</dbReference>
<keyword evidence="2" id="KW-1185">Reference proteome</keyword>
<gene>
    <name evidence="1" type="ORF">JHL18_09035</name>
</gene>
<accession>A0ABS1EN35</accession>